<evidence type="ECO:0000313" key="3">
    <source>
        <dbReference type="Proteomes" id="UP001081283"/>
    </source>
</evidence>
<reference evidence="2" key="1">
    <citation type="submission" date="2022-10" db="EMBL/GenBank/DDBJ databases">
        <title>Hoeflea sp. J2-29, isolated from marine algae.</title>
        <authorList>
            <person name="Kristyanto S."/>
            <person name="Kim J.M."/>
            <person name="Jeon C.O."/>
        </authorList>
    </citation>
    <scope>NUCLEOTIDE SEQUENCE</scope>
    <source>
        <strain evidence="2">J2-29</strain>
    </source>
</reference>
<dbReference type="InterPro" id="IPR036061">
    <property type="entry name" value="CheW-like_dom_sf"/>
</dbReference>
<feature type="domain" description="CheW-like" evidence="1">
    <location>
        <begin position="13"/>
        <end position="153"/>
    </location>
</feature>
<evidence type="ECO:0000313" key="2">
    <source>
        <dbReference type="EMBL" id="MCY0093221.1"/>
    </source>
</evidence>
<keyword evidence="3" id="KW-1185">Reference proteome</keyword>
<sequence length="156" mass="16620">MQEGDTSAAARMRLEIVSFHLGDQVFCVNIMSVREIRGWAPATMLPHAPAHVLGVINLRGSVIPVIDMAIRLGLPPITPDGRSAIIVVCIAGKMVGLLVEDVSDMFTVGIDQLQAVPTVTAAAQSTMIAAIISVEDQMICYLDLDTLLPDEIVQAA</sequence>
<dbReference type="Proteomes" id="UP001081283">
    <property type="component" value="Unassembled WGS sequence"/>
</dbReference>
<dbReference type="PANTHER" id="PTHR22617:SF23">
    <property type="entry name" value="CHEMOTAXIS PROTEIN CHEW"/>
    <property type="match status" value="1"/>
</dbReference>
<dbReference type="CDD" id="cd00732">
    <property type="entry name" value="CheW"/>
    <property type="match status" value="1"/>
</dbReference>
<dbReference type="SMART" id="SM00260">
    <property type="entry name" value="CheW"/>
    <property type="match status" value="1"/>
</dbReference>
<dbReference type="PROSITE" id="PS50851">
    <property type="entry name" value="CHEW"/>
    <property type="match status" value="1"/>
</dbReference>
<organism evidence="2 3">
    <name type="scientific">Hoeflea ulvae</name>
    <dbReference type="NCBI Taxonomy" id="2983764"/>
    <lineage>
        <taxon>Bacteria</taxon>
        <taxon>Pseudomonadati</taxon>
        <taxon>Pseudomonadota</taxon>
        <taxon>Alphaproteobacteria</taxon>
        <taxon>Hyphomicrobiales</taxon>
        <taxon>Rhizobiaceae</taxon>
        <taxon>Hoeflea</taxon>
    </lineage>
</organism>
<gene>
    <name evidence="2" type="ORF">OEG82_04115</name>
</gene>
<evidence type="ECO:0000259" key="1">
    <source>
        <dbReference type="PROSITE" id="PS50851"/>
    </source>
</evidence>
<dbReference type="Gene3D" id="2.30.30.40">
    <property type="entry name" value="SH3 Domains"/>
    <property type="match status" value="1"/>
</dbReference>
<name>A0ABT3YBG1_9HYPH</name>
<comment type="caution">
    <text evidence="2">The sequence shown here is derived from an EMBL/GenBank/DDBJ whole genome shotgun (WGS) entry which is preliminary data.</text>
</comment>
<proteinExistence type="predicted"/>
<protein>
    <submittedName>
        <fullName evidence="2">Chemotaxis protein CheW</fullName>
    </submittedName>
</protein>
<accession>A0ABT3YBG1</accession>
<dbReference type="Pfam" id="PF01584">
    <property type="entry name" value="CheW"/>
    <property type="match status" value="1"/>
</dbReference>
<dbReference type="PANTHER" id="PTHR22617">
    <property type="entry name" value="CHEMOTAXIS SENSOR HISTIDINE KINASE-RELATED"/>
    <property type="match status" value="1"/>
</dbReference>
<dbReference type="EMBL" id="JAOVZQ010000001">
    <property type="protein sequence ID" value="MCY0093221.1"/>
    <property type="molecule type" value="Genomic_DNA"/>
</dbReference>
<dbReference type="InterPro" id="IPR039315">
    <property type="entry name" value="CheW"/>
</dbReference>
<dbReference type="Gene3D" id="2.40.50.180">
    <property type="entry name" value="CheA-289, Domain 4"/>
    <property type="match status" value="1"/>
</dbReference>
<dbReference type="InterPro" id="IPR002545">
    <property type="entry name" value="CheW-lke_dom"/>
</dbReference>
<dbReference type="SUPFAM" id="SSF50341">
    <property type="entry name" value="CheW-like"/>
    <property type="match status" value="1"/>
</dbReference>
<dbReference type="RefSeq" id="WP_267611197.1">
    <property type="nucleotide sequence ID" value="NZ_JAOVZQ010000001.1"/>
</dbReference>